<keyword evidence="1" id="KW-0805">Transcription regulation</keyword>
<feature type="region of interest" description="Disordered" evidence="5">
    <location>
        <begin position="63"/>
        <end position="95"/>
    </location>
</feature>
<dbReference type="SUPFAM" id="SSF57701">
    <property type="entry name" value="Zn2/Cys6 DNA-binding domain"/>
    <property type="match status" value="1"/>
</dbReference>
<keyword evidence="4" id="KW-0539">Nucleus</keyword>
<gene>
    <name evidence="7" type="ORF">BJY01DRAFT_43834</name>
</gene>
<evidence type="ECO:0000313" key="8">
    <source>
        <dbReference type="Proteomes" id="UP001610446"/>
    </source>
</evidence>
<comment type="caution">
    <text evidence="7">The sequence shown here is derived from an EMBL/GenBank/DDBJ whole genome shotgun (WGS) entry which is preliminary data.</text>
</comment>
<evidence type="ECO:0000256" key="3">
    <source>
        <dbReference type="ARBA" id="ARBA00023163"/>
    </source>
</evidence>
<dbReference type="Gene3D" id="4.10.240.10">
    <property type="entry name" value="Zn(2)-C6 fungal-type DNA-binding domain"/>
    <property type="match status" value="1"/>
</dbReference>
<evidence type="ECO:0000256" key="1">
    <source>
        <dbReference type="ARBA" id="ARBA00023015"/>
    </source>
</evidence>
<dbReference type="PANTHER" id="PTHR38111:SF11">
    <property type="entry name" value="TRANSCRIPTION FACTOR DOMAIN-CONTAINING PROTEIN-RELATED"/>
    <property type="match status" value="1"/>
</dbReference>
<name>A0ABR4KPT8_9EURO</name>
<dbReference type="PANTHER" id="PTHR38111">
    <property type="entry name" value="ZN(2)-C6 FUNGAL-TYPE DOMAIN-CONTAINING PROTEIN-RELATED"/>
    <property type="match status" value="1"/>
</dbReference>
<evidence type="ECO:0000256" key="5">
    <source>
        <dbReference type="SAM" id="MobiDB-lite"/>
    </source>
</evidence>
<dbReference type="Pfam" id="PF00172">
    <property type="entry name" value="Zn_clus"/>
    <property type="match status" value="1"/>
</dbReference>
<dbReference type="Pfam" id="PF11951">
    <property type="entry name" value="Fungal_trans_2"/>
    <property type="match status" value="1"/>
</dbReference>
<sequence length="493" mass="55344">MVGVPGRSKACVTCLKRKKRCDLEKPFCGTCRKARVECGGYHRPRIFINNTMEDHNKQLVKKERGASAGTSMSLSSGRSSDSSDTDSNRSSPVSGSDAALLMSLARSAYQTKYMDLWWRLYLPNGQRLSKVVTSNAMGGWLDAIHELHFKEPVLENALVALSVTAVGKQEGDMYLKEEGRRLYGKALQGMAGAMKDQKRATSDAILTAVRLFSFYESLFGQCEKPAEQARSWQVHNTGDLALVASRSPYSFISGYAHQLFCDGRTHLTMSCLRRRKRLFLADAEWKTIPWLKHEKTPRDHLLDVMMDMAGLFEDTDNMKACPDPLKKEKLRQQLIDGFLALKYGLLTWQTLHAPDYHPTYTADNLPDEVDPEDLTGAHLMTLFWATSIVACSNLDSLCAPHGAEYHVEWDLDEFCGDIVRTLPFFCHPSMGLFRQHVAVYPTTVALHYICAAGATRLVDERRILADSLYDPALAGVRHFIVSMKDNSPVDFLK</sequence>
<proteinExistence type="predicted"/>
<evidence type="ECO:0000259" key="6">
    <source>
        <dbReference type="PROSITE" id="PS50048"/>
    </source>
</evidence>
<dbReference type="InterPro" id="IPR053178">
    <property type="entry name" value="Osmoadaptation_assoc"/>
</dbReference>
<accession>A0ABR4KPT8</accession>
<feature type="domain" description="Zn(2)-C6 fungal-type" evidence="6">
    <location>
        <begin position="10"/>
        <end position="38"/>
    </location>
</feature>
<dbReference type="EMBL" id="JBFXLU010000016">
    <property type="protein sequence ID" value="KAL2854266.1"/>
    <property type="molecule type" value="Genomic_DNA"/>
</dbReference>
<organism evidence="7 8">
    <name type="scientific">Aspergillus pseudoustus</name>
    <dbReference type="NCBI Taxonomy" id="1810923"/>
    <lineage>
        <taxon>Eukaryota</taxon>
        <taxon>Fungi</taxon>
        <taxon>Dikarya</taxon>
        <taxon>Ascomycota</taxon>
        <taxon>Pezizomycotina</taxon>
        <taxon>Eurotiomycetes</taxon>
        <taxon>Eurotiomycetidae</taxon>
        <taxon>Eurotiales</taxon>
        <taxon>Aspergillaceae</taxon>
        <taxon>Aspergillus</taxon>
        <taxon>Aspergillus subgen. Nidulantes</taxon>
    </lineage>
</organism>
<dbReference type="CDD" id="cd00067">
    <property type="entry name" value="GAL4"/>
    <property type="match status" value="1"/>
</dbReference>
<protein>
    <recommendedName>
        <fullName evidence="6">Zn(2)-C6 fungal-type domain-containing protein</fullName>
    </recommendedName>
</protein>
<keyword evidence="2" id="KW-0238">DNA-binding</keyword>
<evidence type="ECO:0000256" key="2">
    <source>
        <dbReference type="ARBA" id="ARBA00023125"/>
    </source>
</evidence>
<dbReference type="SMART" id="SM00066">
    <property type="entry name" value="GAL4"/>
    <property type="match status" value="1"/>
</dbReference>
<keyword evidence="8" id="KW-1185">Reference proteome</keyword>
<dbReference type="InterPro" id="IPR021858">
    <property type="entry name" value="Fun_TF"/>
</dbReference>
<feature type="compositionally biased region" description="Low complexity" evidence="5">
    <location>
        <begin position="66"/>
        <end position="82"/>
    </location>
</feature>
<dbReference type="InterPro" id="IPR036864">
    <property type="entry name" value="Zn2-C6_fun-type_DNA-bd_sf"/>
</dbReference>
<reference evidence="7 8" key="1">
    <citation type="submission" date="2024-07" db="EMBL/GenBank/DDBJ databases">
        <title>Section-level genome sequencing and comparative genomics of Aspergillus sections Usti and Cavernicolus.</title>
        <authorList>
            <consortium name="Lawrence Berkeley National Laboratory"/>
            <person name="Nybo J.L."/>
            <person name="Vesth T.C."/>
            <person name="Theobald S."/>
            <person name="Frisvad J.C."/>
            <person name="Larsen T.O."/>
            <person name="Kjaerboelling I."/>
            <person name="Rothschild-Mancinelli K."/>
            <person name="Lyhne E.K."/>
            <person name="Kogle M.E."/>
            <person name="Barry K."/>
            <person name="Clum A."/>
            <person name="Na H."/>
            <person name="Ledsgaard L."/>
            <person name="Lin J."/>
            <person name="Lipzen A."/>
            <person name="Kuo A."/>
            <person name="Riley R."/>
            <person name="Mondo S."/>
            <person name="Labutti K."/>
            <person name="Haridas S."/>
            <person name="Pangalinan J."/>
            <person name="Salamov A.A."/>
            <person name="Simmons B.A."/>
            <person name="Magnuson J.K."/>
            <person name="Chen J."/>
            <person name="Drula E."/>
            <person name="Henrissat B."/>
            <person name="Wiebenga A."/>
            <person name="Lubbers R.J."/>
            <person name="Gomes A.C."/>
            <person name="Makela M.R."/>
            <person name="Stajich J."/>
            <person name="Grigoriev I.V."/>
            <person name="Mortensen U.H."/>
            <person name="De Vries R.P."/>
            <person name="Baker S.E."/>
            <person name="Andersen M.R."/>
        </authorList>
    </citation>
    <scope>NUCLEOTIDE SEQUENCE [LARGE SCALE GENOMIC DNA]</scope>
    <source>
        <strain evidence="7 8">CBS 123904</strain>
    </source>
</reference>
<evidence type="ECO:0000313" key="7">
    <source>
        <dbReference type="EMBL" id="KAL2854266.1"/>
    </source>
</evidence>
<dbReference type="InterPro" id="IPR001138">
    <property type="entry name" value="Zn2Cys6_DnaBD"/>
</dbReference>
<evidence type="ECO:0000256" key="4">
    <source>
        <dbReference type="ARBA" id="ARBA00023242"/>
    </source>
</evidence>
<dbReference type="PROSITE" id="PS50048">
    <property type="entry name" value="ZN2_CY6_FUNGAL_2"/>
    <property type="match status" value="1"/>
</dbReference>
<keyword evidence="3" id="KW-0804">Transcription</keyword>
<dbReference type="Proteomes" id="UP001610446">
    <property type="component" value="Unassembled WGS sequence"/>
</dbReference>